<name>A0A7C3HEY7_MEIRU</name>
<comment type="caution">
    <text evidence="1">The sequence shown here is derived from an EMBL/GenBank/DDBJ whole genome shotgun (WGS) entry which is preliminary data.</text>
</comment>
<organism evidence="1">
    <name type="scientific">Meiothermus ruber</name>
    <dbReference type="NCBI Taxonomy" id="277"/>
    <lineage>
        <taxon>Bacteria</taxon>
        <taxon>Thermotogati</taxon>
        <taxon>Deinococcota</taxon>
        <taxon>Deinococci</taxon>
        <taxon>Thermales</taxon>
        <taxon>Thermaceae</taxon>
        <taxon>Meiothermus</taxon>
    </lineage>
</organism>
<sequence length="59" mass="5956">MAIETELTQIQNQTPSTPITMAEFAQAIAKAVVDHIKNNAVVTVTGVQGGGGTASGTVS</sequence>
<protein>
    <submittedName>
        <fullName evidence="1">Uncharacterized protein</fullName>
    </submittedName>
</protein>
<dbReference type="EMBL" id="DSWI01000031">
    <property type="protein sequence ID" value="HFG21576.1"/>
    <property type="molecule type" value="Genomic_DNA"/>
</dbReference>
<reference evidence="1" key="1">
    <citation type="journal article" date="2020" name="mSystems">
        <title>Genome- and Community-Level Interaction Insights into Carbon Utilization and Element Cycling Functions of Hydrothermarchaeota in Hydrothermal Sediment.</title>
        <authorList>
            <person name="Zhou Z."/>
            <person name="Liu Y."/>
            <person name="Xu W."/>
            <person name="Pan J."/>
            <person name="Luo Z.H."/>
            <person name="Li M."/>
        </authorList>
    </citation>
    <scope>NUCLEOTIDE SEQUENCE [LARGE SCALE GENOMIC DNA]</scope>
    <source>
        <strain evidence="1">SpSt-524</strain>
    </source>
</reference>
<evidence type="ECO:0000313" key="1">
    <source>
        <dbReference type="EMBL" id="HFG21576.1"/>
    </source>
</evidence>
<accession>A0A7C3HEY7</accession>
<gene>
    <name evidence="1" type="ORF">ENS82_12845</name>
</gene>
<proteinExistence type="predicted"/>
<dbReference type="AlphaFoldDB" id="A0A7C3HEY7"/>